<keyword evidence="4" id="KW-1185">Reference proteome</keyword>
<evidence type="ECO:0000313" key="4">
    <source>
        <dbReference type="Proteomes" id="UP000281192"/>
    </source>
</evidence>
<dbReference type="EMBL" id="CP026100">
    <property type="protein sequence ID" value="AYV49626.1"/>
    <property type="molecule type" value="Genomic_DNA"/>
</dbReference>
<sequence>MVIHDEETLRMAQELADRKGLAAPDVLKELLRAELERTVPAESRPSRFTPEEREAIAARIAAIQARVEALPVLDPRHPDDMLYDEDGLPK</sequence>
<dbReference type="EMBL" id="PJRQ01000019">
    <property type="protein sequence ID" value="PLR16980.1"/>
    <property type="molecule type" value="Genomic_DNA"/>
</dbReference>
<dbReference type="InterPro" id="IPR011660">
    <property type="entry name" value="VapB-like"/>
</dbReference>
<name>A0A2N5CUM8_9CAUL</name>
<dbReference type="AlphaFoldDB" id="A0A2N5CUM8"/>
<evidence type="ECO:0000313" key="3">
    <source>
        <dbReference type="Proteomes" id="UP000234483"/>
    </source>
</evidence>
<evidence type="ECO:0000313" key="2">
    <source>
        <dbReference type="EMBL" id="PLR16980.1"/>
    </source>
</evidence>
<dbReference type="Proteomes" id="UP000234483">
    <property type="component" value="Unassembled WGS sequence"/>
</dbReference>
<proteinExistence type="predicted"/>
<protein>
    <submittedName>
        <fullName evidence="2">Transcription factor</fullName>
    </submittedName>
</protein>
<reference evidence="1 4" key="2">
    <citation type="submission" date="2018-01" db="EMBL/GenBank/DDBJ databases">
        <title>Complete genome sequence of Caulobacter flavus RHGG3.</title>
        <authorList>
            <person name="Yang E."/>
        </authorList>
    </citation>
    <scope>NUCLEOTIDE SEQUENCE [LARGE SCALE GENOMIC DNA]</scope>
    <source>
        <strain evidence="1 4">RHGG3</strain>
    </source>
</reference>
<accession>A0A2N5CUM8</accession>
<dbReference type="Proteomes" id="UP000281192">
    <property type="component" value="Chromosome"/>
</dbReference>
<evidence type="ECO:0000313" key="1">
    <source>
        <dbReference type="EMBL" id="AYV49626.1"/>
    </source>
</evidence>
<gene>
    <name evidence="1" type="ORF">C1707_16845</name>
    <name evidence="2" type="ORF">CFHF_10740</name>
</gene>
<organism evidence="2 3">
    <name type="scientific">Caulobacter flavus</name>
    <dbReference type="NCBI Taxonomy" id="1679497"/>
    <lineage>
        <taxon>Bacteria</taxon>
        <taxon>Pseudomonadati</taxon>
        <taxon>Pseudomonadota</taxon>
        <taxon>Alphaproteobacteria</taxon>
        <taxon>Caulobacterales</taxon>
        <taxon>Caulobacteraceae</taxon>
        <taxon>Caulobacter</taxon>
    </lineage>
</organism>
<dbReference type="Pfam" id="PF07704">
    <property type="entry name" value="PSK_trans_fac"/>
    <property type="match status" value="1"/>
</dbReference>
<reference evidence="2 3" key="1">
    <citation type="submission" date="2017-12" db="EMBL/GenBank/DDBJ databases">
        <title>The genome sequence of Caulobacter flavus CGMCC1 15093.</title>
        <authorList>
            <person name="Gao J."/>
            <person name="Mao X."/>
            <person name="Sun J."/>
        </authorList>
    </citation>
    <scope>NUCLEOTIDE SEQUENCE [LARGE SCALE GENOMIC DNA]</scope>
    <source>
        <strain evidence="2 3">CGMCC1 15093</strain>
    </source>
</reference>
<dbReference type="KEGG" id="cfh:C1707_16845"/>